<feature type="non-terminal residue" evidence="1">
    <location>
        <position position="142"/>
    </location>
</feature>
<reference evidence="1 2" key="1">
    <citation type="journal article" date="2024" name="Plant Biotechnol. J.">
        <title>Genome and CRISPR/Cas9 system of a widespread forest tree (Populus alba) in the world.</title>
        <authorList>
            <person name="Liu Y.J."/>
            <person name="Jiang P.F."/>
            <person name="Han X.M."/>
            <person name="Li X.Y."/>
            <person name="Wang H.M."/>
            <person name="Wang Y.J."/>
            <person name="Wang X.X."/>
            <person name="Zeng Q.Y."/>
        </authorList>
    </citation>
    <scope>NUCLEOTIDE SEQUENCE [LARGE SCALE GENOMIC DNA]</scope>
    <source>
        <strain evidence="2">cv. PAL-ZL1</strain>
    </source>
</reference>
<keyword evidence="2" id="KW-1185">Reference proteome</keyword>
<name>A0ACC4D376_POPAL</name>
<comment type="caution">
    <text evidence="1">The sequence shown here is derived from an EMBL/GenBank/DDBJ whole genome shotgun (WGS) entry which is preliminary data.</text>
</comment>
<accession>A0ACC4D376</accession>
<sequence>MTVNSVHYTAKISDSIANELNGPCLQPTIGLMYAIVRDMTSAGVGLNKFCYAGLIAAHKNKTPIAEDVATKIIELVEQSKGWSSVEASTGENAENVMMNVSEEELYNLPTADYVHKRRGFLRKELTVYHVAFHAFTELKNVQ</sequence>
<dbReference type="EMBL" id="RCHU02000001">
    <property type="protein sequence ID" value="KAL3612002.1"/>
    <property type="molecule type" value="Genomic_DNA"/>
</dbReference>
<evidence type="ECO:0000313" key="1">
    <source>
        <dbReference type="EMBL" id="KAL3612002.1"/>
    </source>
</evidence>
<evidence type="ECO:0000313" key="2">
    <source>
        <dbReference type="Proteomes" id="UP000309997"/>
    </source>
</evidence>
<dbReference type="Proteomes" id="UP000309997">
    <property type="component" value="Unassembled WGS sequence"/>
</dbReference>
<protein>
    <submittedName>
        <fullName evidence="1">Uncharacterized protein</fullName>
    </submittedName>
</protein>
<proteinExistence type="predicted"/>
<gene>
    <name evidence="1" type="ORF">D5086_003022</name>
</gene>
<organism evidence="1 2">
    <name type="scientific">Populus alba</name>
    <name type="common">White poplar</name>
    <dbReference type="NCBI Taxonomy" id="43335"/>
    <lineage>
        <taxon>Eukaryota</taxon>
        <taxon>Viridiplantae</taxon>
        <taxon>Streptophyta</taxon>
        <taxon>Embryophyta</taxon>
        <taxon>Tracheophyta</taxon>
        <taxon>Spermatophyta</taxon>
        <taxon>Magnoliopsida</taxon>
        <taxon>eudicotyledons</taxon>
        <taxon>Gunneridae</taxon>
        <taxon>Pentapetalae</taxon>
        <taxon>rosids</taxon>
        <taxon>fabids</taxon>
        <taxon>Malpighiales</taxon>
        <taxon>Salicaceae</taxon>
        <taxon>Saliceae</taxon>
        <taxon>Populus</taxon>
    </lineage>
</organism>